<evidence type="ECO:0000256" key="1">
    <source>
        <dbReference type="SAM" id="MobiDB-lite"/>
    </source>
</evidence>
<protein>
    <submittedName>
        <fullName evidence="4">Zinc finger, CCHC-type containing protein</fullName>
    </submittedName>
</protein>
<dbReference type="PANTHER" id="PTHR47592">
    <property type="entry name" value="PBF68 PROTEIN"/>
    <property type="match status" value="1"/>
</dbReference>
<dbReference type="InterPro" id="IPR008972">
    <property type="entry name" value="Cupredoxin"/>
</dbReference>
<dbReference type="SUPFAM" id="SSF49503">
    <property type="entry name" value="Cupredoxins"/>
    <property type="match status" value="1"/>
</dbReference>
<organism evidence="4 5">
    <name type="scientific">Tanacetum coccineum</name>
    <dbReference type="NCBI Taxonomy" id="301880"/>
    <lineage>
        <taxon>Eukaryota</taxon>
        <taxon>Viridiplantae</taxon>
        <taxon>Streptophyta</taxon>
        <taxon>Embryophyta</taxon>
        <taxon>Tracheophyta</taxon>
        <taxon>Spermatophyta</taxon>
        <taxon>Magnoliopsida</taxon>
        <taxon>eudicotyledons</taxon>
        <taxon>Gunneridae</taxon>
        <taxon>Pentapetalae</taxon>
        <taxon>asterids</taxon>
        <taxon>campanulids</taxon>
        <taxon>Asterales</taxon>
        <taxon>Asteraceae</taxon>
        <taxon>Asteroideae</taxon>
        <taxon>Anthemideae</taxon>
        <taxon>Anthemidinae</taxon>
        <taxon>Tanacetum</taxon>
    </lineage>
</organism>
<evidence type="ECO:0000313" key="4">
    <source>
        <dbReference type="EMBL" id="GJT89031.1"/>
    </source>
</evidence>
<dbReference type="InterPro" id="IPR003245">
    <property type="entry name" value="Phytocyanin_dom"/>
</dbReference>
<feature type="compositionally biased region" description="Pro residues" evidence="1">
    <location>
        <begin position="122"/>
        <end position="139"/>
    </location>
</feature>
<sequence>MAGIKSMVVMVVLVVLASFQLQLTVAQTRHIVGDSIGWTIPTNGAGAYTTWAASQTFRGAPLQPISTETNGPATITLRTAGNHYYICAFGTHCQAGQKVTVKRLLAVPTHTHPASTSRAPAGSPPSTPDATTSPPPPSPSRNFNQPKHRYGHDIGQATVIKGYLALCDSMYECFPTPGSLPLKNILSFLRRRRNNGYASLVLTWKEIMQNGKPPLLPTPIKPTTTTTTTKTTPIAIKWISSAERQECLNKGLCFKCDNKWLRGHKCPGKILLLLAEEEDDIGADNTTEEDEAVESGDISILNSLIGHGSSWSLQLWGKVGTGVGYAPTPMCSGTAGVRGAEKWDFLGQMRMTIDTNVTAPNFKRWQQKMFFYLTTLNLARFLNETAPQVEPPKEESLERKYKTKDAGTKKFVVAYFLDYKMVDSKNVITQAVAIIEKYLQVWLEFKNSLKHKRKKISVEDLVARLGIEEHKKLAQKITYTPDYAKDNMVEHAGSSSKSNSKAKGKGKGKNDKKGKGNAEFFGLKLEL</sequence>
<evidence type="ECO:0000259" key="3">
    <source>
        <dbReference type="Pfam" id="PF02298"/>
    </source>
</evidence>
<feature type="signal peptide" evidence="2">
    <location>
        <begin position="1"/>
        <end position="26"/>
    </location>
</feature>
<dbReference type="Pfam" id="PF02298">
    <property type="entry name" value="Cu_bind_like"/>
    <property type="match status" value="1"/>
</dbReference>
<keyword evidence="5" id="KW-1185">Reference proteome</keyword>
<dbReference type="EMBL" id="BQNB010019785">
    <property type="protein sequence ID" value="GJT89031.1"/>
    <property type="molecule type" value="Genomic_DNA"/>
</dbReference>
<feature type="domain" description="Phytocyanin" evidence="3">
    <location>
        <begin position="63"/>
        <end position="97"/>
    </location>
</feature>
<reference evidence="4" key="1">
    <citation type="journal article" date="2022" name="Int. J. Mol. Sci.">
        <title>Draft Genome of Tanacetum Coccineum: Genomic Comparison of Closely Related Tanacetum-Family Plants.</title>
        <authorList>
            <person name="Yamashiro T."/>
            <person name="Shiraishi A."/>
            <person name="Nakayama K."/>
            <person name="Satake H."/>
        </authorList>
    </citation>
    <scope>NUCLEOTIDE SEQUENCE</scope>
</reference>
<dbReference type="Proteomes" id="UP001151760">
    <property type="component" value="Unassembled WGS sequence"/>
</dbReference>
<reference evidence="4" key="2">
    <citation type="submission" date="2022-01" db="EMBL/GenBank/DDBJ databases">
        <authorList>
            <person name="Yamashiro T."/>
            <person name="Shiraishi A."/>
            <person name="Satake H."/>
            <person name="Nakayama K."/>
        </authorList>
    </citation>
    <scope>NUCLEOTIDE SEQUENCE</scope>
</reference>
<accession>A0ABQ5HMB3</accession>
<keyword evidence="2" id="KW-0732">Signal</keyword>
<evidence type="ECO:0000313" key="5">
    <source>
        <dbReference type="Proteomes" id="UP001151760"/>
    </source>
</evidence>
<comment type="caution">
    <text evidence="4">The sequence shown here is derived from an EMBL/GenBank/DDBJ whole genome shotgun (WGS) entry which is preliminary data.</text>
</comment>
<feature type="chain" id="PRO_5047519110" evidence="2">
    <location>
        <begin position="27"/>
        <end position="527"/>
    </location>
</feature>
<dbReference type="Gene3D" id="2.60.40.420">
    <property type="entry name" value="Cupredoxins - blue copper proteins"/>
    <property type="match status" value="1"/>
</dbReference>
<evidence type="ECO:0000256" key="2">
    <source>
        <dbReference type="SAM" id="SignalP"/>
    </source>
</evidence>
<feature type="region of interest" description="Disordered" evidence="1">
    <location>
        <begin position="110"/>
        <end position="150"/>
    </location>
</feature>
<name>A0ABQ5HMB3_9ASTR</name>
<gene>
    <name evidence="4" type="ORF">Tco_1070748</name>
</gene>
<proteinExistence type="predicted"/>
<feature type="region of interest" description="Disordered" evidence="1">
    <location>
        <begin position="490"/>
        <end position="527"/>
    </location>
</feature>
<dbReference type="PANTHER" id="PTHR47592:SF27">
    <property type="entry name" value="OS08G0421700 PROTEIN"/>
    <property type="match status" value="1"/>
</dbReference>